<dbReference type="GO" id="GO:0004842">
    <property type="term" value="F:ubiquitin-protein transferase activity"/>
    <property type="evidence" value="ECO:0007669"/>
    <property type="project" value="TreeGrafter"/>
</dbReference>
<keyword evidence="14" id="KW-1185">Reference proteome</keyword>
<dbReference type="Gene3D" id="3.30.40.10">
    <property type="entry name" value="Zinc/RING finger domain, C3HC4 (zinc finger)"/>
    <property type="match status" value="1"/>
</dbReference>
<organism evidence="13 14">
    <name type="scientific">Bremia lactucae</name>
    <name type="common">Lettuce downy mildew</name>
    <dbReference type="NCBI Taxonomy" id="4779"/>
    <lineage>
        <taxon>Eukaryota</taxon>
        <taxon>Sar</taxon>
        <taxon>Stramenopiles</taxon>
        <taxon>Oomycota</taxon>
        <taxon>Peronosporomycetes</taxon>
        <taxon>Peronosporales</taxon>
        <taxon>Peronosporaceae</taxon>
        <taxon>Bremia</taxon>
    </lineage>
</organism>
<evidence type="ECO:0000256" key="8">
    <source>
        <dbReference type="ARBA" id="ARBA00023242"/>
    </source>
</evidence>
<dbReference type="InterPro" id="IPR001357">
    <property type="entry name" value="BRCT_dom"/>
</dbReference>
<feature type="region of interest" description="Disordered" evidence="10">
    <location>
        <begin position="173"/>
        <end position="197"/>
    </location>
</feature>
<dbReference type="AlphaFoldDB" id="A0A976IDV3"/>
<dbReference type="GeneID" id="94348227"/>
<evidence type="ECO:0000256" key="7">
    <source>
        <dbReference type="ARBA" id="ARBA00023204"/>
    </source>
</evidence>
<evidence type="ECO:0000259" key="12">
    <source>
        <dbReference type="PROSITE" id="PS50172"/>
    </source>
</evidence>
<dbReference type="InterPro" id="IPR017907">
    <property type="entry name" value="Znf_RING_CS"/>
</dbReference>
<dbReference type="PROSITE" id="PS50172">
    <property type="entry name" value="BRCT"/>
    <property type="match status" value="1"/>
</dbReference>
<dbReference type="EMBL" id="SHOA02000003">
    <property type="protein sequence ID" value="TDH68282.1"/>
    <property type="molecule type" value="Genomic_DNA"/>
</dbReference>
<dbReference type="OrthoDB" id="527344at2759"/>
<evidence type="ECO:0000256" key="5">
    <source>
        <dbReference type="ARBA" id="ARBA00022771"/>
    </source>
</evidence>
<sequence>MAQWTLKRLERAVENFTAQLQCSICLCSYENPVSLPCNHCFCEECIHRALEVKVQCPICKMPTSKRCLRYDTTVQELLRATEILCAAPVSFLAAVDHQVPIKVEKQSNKDSKQPSGETKLLKTVLEKTEEKHVLSDMKSLRKQSLANGTDSQLTAVRMSSTIFDVSVPKDAQKRKLTSSRRRSNIGVAAARNNNTSTALDESHFKAADRGHQTFSKRRRRSSIDGIASDINASKNGFISQKADLNKLESSRKLDADADVVVAETQLDEVENEQQEASPRRQRTTADNAVETKLLTKKRRQLSLIEAAANDRASEIQVKAVNCNQNSPTARKRRQFAKTRDNAATNKVHEPEVNTKQHLAVNKVVTPRGKADFKSRIDNQAEPTKQIEAFEVGDLVDVIERQWIGINRRGGAARITKVYADGFYGVKFVIGSNSDNRVPGSFIQRPTEDLVSDSTPSRAVRKRQRRQFFERMTSSNSSASKGNSCRQFIETKHIKTKHAGMVFLCSGLEKNRIQQILKWAELLKATVVRSWSKDVTHLIVKCVSWDGSDEGTPLPDDSRSERVLQDYDRGNLNLPDDSKCGRWVKIRSLKYLKALVGGRWIVSDYWLQACANCGGYVSELKYEVDGHWKGRTIKEAVKRSRLAREKLLQLAMPDIDHSNIGTMLFAGFCFHVTGDFLSPMPPISELNTLIMTGGGKLIAFLDEIFDEMQKLENSSRKLIIVSDKINPLALRQQAKQLTAQLQINSISSPIIVNYLWLINSISEAKLRELC</sequence>
<evidence type="ECO:0000256" key="10">
    <source>
        <dbReference type="SAM" id="MobiDB-lite"/>
    </source>
</evidence>
<keyword evidence="8" id="KW-0539">Nucleus</keyword>
<keyword evidence="2" id="KW-0479">Metal-binding</keyword>
<protein>
    <recommendedName>
        <fullName evidence="15">RING-type E3 ubiquitin transferase BRCA1</fullName>
    </recommendedName>
</protein>
<dbReference type="GO" id="GO:0045944">
    <property type="term" value="P:positive regulation of transcription by RNA polymerase II"/>
    <property type="evidence" value="ECO:0007669"/>
    <property type="project" value="TreeGrafter"/>
</dbReference>
<dbReference type="PANTHER" id="PTHR13763">
    <property type="entry name" value="BREAST CANCER TYPE 1 SUSCEPTIBILITY PROTEIN BRCA1"/>
    <property type="match status" value="1"/>
</dbReference>
<gene>
    <name evidence="13" type="ORF">CCR75_004470</name>
</gene>
<dbReference type="GO" id="GO:0008270">
    <property type="term" value="F:zinc ion binding"/>
    <property type="evidence" value="ECO:0007669"/>
    <property type="project" value="UniProtKB-KW"/>
</dbReference>
<keyword evidence="6" id="KW-0862">Zinc</keyword>
<dbReference type="RefSeq" id="XP_067817781.1">
    <property type="nucleotide sequence ID" value="XM_067962556.1"/>
</dbReference>
<dbReference type="InterPro" id="IPR036420">
    <property type="entry name" value="BRCT_dom_sf"/>
</dbReference>
<evidence type="ECO:0000256" key="4">
    <source>
        <dbReference type="ARBA" id="ARBA00022763"/>
    </source>
</evidence>
<comment type="subcellular location">
    <subcellularLocation>
        <location evidence="1">Nucleus</location>
    </subcellularLocation>
</comment>
<dbReference type="GO" id="GO:0005634">
    <property type="term" value="C:nucleus"/>
    <property type="evidence" value="ECO:0007669"/>
    <property type="project" value="UniProtKB-SubCell"/>
</dbReference>
<evidence type="ECO:0000256" key="6">
    <source>
        <dbReference type="ARBA" id="ARBA00022833"/>
    </source>
</evidence>
<proteinExistence type="predicted"/>
<dbReference type="SMART" id="SM00184">
    <property type="entry name" value="RING"/>
    <property type="match status" value="1"/>
</dbReference>
<dbReference type="PANTHER" id="PTHR13763:SF0">
    <property type="entry name" value="BREAST CANCER TYPE 1 SUSCEPTIBILITY PROTEIN"/>
    <property type="match status" value="1"/>
</dbReference>
<evidence type="ECO:0000256" key="1">
    <source>
        <dbReference type="ARBA" id="ARBA00004123"/>
    </source>
</evidence>
<dbReference type="Gene3D" id="3.40.50.10190">
    <property type="entry name" value="BRCT domain"/>
    <property type="match status" value="2"/>
</dbReference>
<dbReference type="InterPro" id="IPR031099">
    <property type="entry name" value="BRCA1-associated"/>
</dbReference>
<evidence type="ECO:0000256" key="3">
    <source>
        <dbReference type="ARBA" id="ARBA00022737"/>
    </source>
</evidence>
<feature type="region of interest" description="Disordered" evidence="10">
    <location>
        <begin position="267"/>
        <end position="286"/>
    </location>
</feature>
<name>A0A976IDV3_BRELC</name>
<dbReference type="PROSITE" id="PS00518">
    <property type="entry name" value="ZF_RING_1"/>
    <property type="match status" value="1"/>
</dbReference>
<feature type="domain" description="RING-type" evidence="11">
    <location>
        <begin position="22"/>
        <end position="60"/>
    </location>
</feature>
<evidence type="ECO:0000256" key="2">
    <source>
        <dbReference type="ARBA" id="ARBA00022723"/>
    </source>
</evidence>
<evidence type="ECO:0000259" key="11">
    <source>
        <dbReference type="PROSITE" id="PS50089"/>
    </source>
</evidence>
<evidence type="ECO:0000256" key="9">
    <source>
        <dbReference type="PROSITE-ProRule" id="PRU00175"/>
    </source>
</evidence>
<dbReference type="Pfam" id="PF00533">
    <property type="entry name" value="BRCT"/>
    <property type="match status" value="1"/>
</dbReference>
<keyword evidence="3" id="KW-0677">Repeat</keyword>
<accession>A0A976IDV3</accession>
<feature type="domain" description="BRCT" evidence="12">
    <location>
        <begin position="659"/>
        <end position="769"/>
    </location>
</feature>
<dbReference type="InterPro" id="IPR013083">
    <property type="entry name" value="Znf_RING/FYVE/PHD"/>
</dbReference>
<dbReference type="SUPFAM" id="SSF57850">
    <property type="entry name" value="RING/U-box"/>
    <property type="match status" value="1"/>
</dbReference>
<dbReference type="GO" id="GO:0000724">
    <property type="term" value="P:double-strand break repair via homologous recombination"/>
    <property type="evidence" value="ECO:0007669"/>
    <property type="project" value="TreeGrafter"/>
</dbReference>
<dbReference type="Pfam" id="PF13923">
    <property type="entry name" value="zf-C3HC4_2"/>
    <property type="match status" value="1"/>
</dbReference>
<evidence type="ECO:0000313" key="14">
    <source>
        <dbReference type="Proteomes" id="UP000294530"/>
    </source>
</evidence>
<keyword evidence="4" id="KW-0227">DNA damage</keyword>
<dbReference type="Proteomes" id="UP000294530">
    <property type="component" value="Unassembled WGS sequence"/>
</dbReference>
<evidence type="ECO:0008006" key="15">
    <source>
        <dbReference type="Google" id="ProtNLM"/>
    </source>
</evidence>
<dbReference type="SUPFAM" id="SSF52113">
    <property type="entry name" value="BRCT domain"/>
    <property type="match status" value="2"/>
</dbReference>
<evidence type="ECO:0000313" key="13">
    <source>
        <dbReference type="EMBL" id="TDH68282.1"/>
    </source>
</evidence>
<comment type="caution">
    <text evidence="13">The sequence shown here is derived from an EMBL/GenBank/DDBJ whole genome shotgun (WGS) entry which is preliminary data.</text>
</comment>
<feature type="compositionally biased region" description="Basic residues" evidence="10">
    <location>
        <begin position="173"/>
        <end position="183"/>
    </location>
</feature>
<reference evidence="13 14" key="1">
    <citation type="journal article" date="2021" name="Genome Biol.">
        <title>AFLAP: assembly-free linkage analysis pipeline using k-mers from genome sequencing data.</title>
        <authorList>
            <person name="Fletcher K."/>
            <person name="Zhang L."/>
            <person name="Gil J."/>
            <person name="Han R."/>
            <person name="Cavanaugh K."/>
            <person name="Michelmore R."/>
        </authorList>
    </citation>
    <scope>NUCLEOTIDE SEQUENCE [LARGE SCALE GENOMIC DNA]</scope>
    <source>
        <strain evidence="13 14">SF5</strain>
    </source>
</reference>
<dbReference type="PROSITE" id="PS50089">
    <property type="entry name" value="ZF_RING_2"/>
    <property type="match status" value="1"/>
</dbReference>
<keyword evidence="7" id="KW-0234">DNA repair</keyword>
<dbReference type="InterPro" id="IPR001841">
    <property type="entry name" value="Znf_RING"/>
</dbReference>
<dbReference type="KEGG" id="blac:94348227"/>
<keyword evidence="5 9" id="KW-0863">Zinc-finger</keyword>
<dbReference type="SMART" id="SM00292">
    <property type="entry name" value="BRCT"/>
    <property type="match status" value="1"/>
</dbReference>